<reference evidence="1" key="1">
    <citation type="submission" date="2024-02" db="EMBL/GenBank/DDBJ databases">
        <title>Metagenome Assembled Genome of Zalaria obscura JY119.</title>
        <authorList>
            <person name="Vighnesh L."/>
            <person name="Jagadeeshwari U."/>
            <person name="Venkata Ramana C."/>
            <person name="Sasikala C."/>
        </authorList>
    </citation>
    <scope>NUCLEOTIDE SEQUENCE</scope>
    <source>
        <strain evidence="1">JY119</strain>
    </source>
</reference>
<dbReference type="Proteomes" id="UP001320706">
    <property type="component" value="Unassembled WGS sequence"/>
</dbReference>
<protein>
    <submittedName>
        <fullName evidence="1">Uncharacterized protein</fullName>
    </submittedName>
</protein>
<proteinExistence type="predicted"/>
<evidence type="ECO:0000313" key="1">
    <source>
        <dbReference type="EMBL" id="KAK8219989.1"/>
    </source>
</evidence>
<comment type="caution">
    <text evidence="1">The sequence shown here is derived from an EMBL/GenBank/DDBJ whole genome shotgun (WGS) entry which is preliminary data.</text>
</comment>
<gene>
    <name evidence="1" type="ORF">M8818_000405</name>
</gene>
<accession>A0ACC3SMU9</accession>
<evidence type="ECO:0000313" key="2">
    <source>
        <dbReference type="Proteomes" id="UP001320706"/>
    </source>
</evidence>
<organism evidence="1 2">
    <name type="scientific">Zalaria obscura</name>
    <dbReference type="NCBI Taxonomy" id="2024903"/>
    <lineage>
        <taxon>Eukaryota</taxon>
        <taxon>Fungi</taxon>
        <taxon>Dikarya</taxon>
        <taxon>Ascomycota</taxon>
        <taxon>Pezizomycotina</taxon>
        <taxon>Dothideomycetes</taxon>
        <taxon>Dothideomycetidae</taxon>
        <taxon>Dothideales</taxon>
        <taxon>Zalariaceae</taxon>
        <taxon>Zalaria</taxon>
    </lineage>
</organism>
<keyword evidence="2" id="KW-1185">Reference proteome</keyword>
<sequence length="202" mass="22028">MAAKKNTARPPKRARAPPAAPSGPAKPPKKRASKLAKENDITAEQEAEIREAFLLFALESPSHDEKEGVIRRQDVRRCLIALNTPPTSPAELAEILSTLDPDESGVVPYSLFVAIAALKLHARHSDPDGDAEEVERAFQLFARGREMITLERLRQVAKELREDVAEGTLRDMIREANGGGNVAGGVGREEFEGVMRRAGVFG</sequence>
<name>A0ACC3SMU9_9PEZI</name>
<dbReference type="EMBL" id="JAMKPW020000002">
    <property type="protein sequence ID" value="KAK8219989.1"/>
    <property type="molecule type" value="Genomic_DNA"/>
</dbReference>